<sequence length="249" mass="27616">MSHRVKDINYVESQLDEKRHRKHRSRLTPDNVLMTIFMVLLLTLVVVVVRQKNYFQNLDSVAVTSENLVQPDDTLFTKPNPNPLSSDPDERLAADVQRVHEVQAEDETSLTSKNSEFDAAKEFKAIVALSPVIMFTWDDPATMAPTSLEQTESTEPDSALSLRFKSIVSSYSIVPPPTQVSLSRHPHARELGEYINSVGNGLGLKHVLPGLVIAGRPCAGAVAVERLHTSGKLFDYIKSWGSGVVTIER</sequence>
<evidence type="ECO:0000256" key="1">
    <source>
        <dbReference type="SAM" id="Phobius"/>
    </source>
</evidence>
<evidence type="ECO:0000313" key="3">
    <source>
        <dbReference type="Proteomes" id="UP000019384"/>
    </source>
</evidence>
<protein>
    <recommendedName>
        <fullName evidence="4">Glutaredoxin domain-containing protein</fullName>
    </recommendedName>
</protein>
<dbReference type="EMBL" id="HG793131">
    <property type="protein sequence ID" value="CDK30002.1"/>
    <property type="molecule type" value="Genomic_DNA"/>
</dbReference>
<dbReference type="RefSeq" id="XP_022461981.1">
    <property type="nucleotide sequence ID" value="XM_022604751.1"/>
</dbReference>
<dbReference type="Proteomes" id="UP000019384">
    <property type="component" value="Unassembled WGS sequence"/>
</dbReference>
<accession>W6MVM8</accession>
<keyword evidence="1" id="KW-0472">Membrane</keyword>
<name>W6MVM8_9ASCO</name>
<evidence type="ECO:0000313" key="2">
    <source>
        <dbReference type="EMBL" id="CDK30002.1"/>
    </source>
</evidence>
<dbReference type="Gene3D" id="3.40.30.10">
    <property type="entry name" value="Glutaredoxin"/>
    <property type="match status" value="1"/>
</dbReference>
<evidence type="ECO:0008006" key="4">
    <source>
        <dbReference type="Google" id="ProtNLM"/>
    </source>
</evidence>
<dbReference type="GeneID" id="34523369"/>
<keyword evidence="1" id="KW-0812">Transmembrane</keyword>
<reference evidence="2" key="2">
    <citation type="submission" date="2014-02" db="EMBL/GenBank/DDBJ databases">
        <title>Complete DNA sequence of /Kuraishia capsulata/ illustrates novel genomic features among budding yeasts (/Saccharomycotina/).</title>
        <authorList>
            <person name="Morales L."/>
            <person name="Noel B."/>
            <person name="Porcel B."/>
            <person name="Marcet-Houben M."/>
            <person name="Hullo M-F."/>
            <person name="Sacerdot C."/>
            <person name="Tekaia F."/>
            <person name="Leh-Louis V."/>
            <person name="Despons L."/>
            <person name="Khanna V."/>
            <person name="Aury J-M."/>
            <person name="Barbe V."/>
            <person name="Couloux A."/>
            <person name="Labadie K."/>
            <person name="Pelletier E."/>
            <person name="Souciet J-L."/>
            <person name="Boekhout T."/>
            <person name="Gabaldon T."/>
            <person name="Wincker P."/>
            <person name="Dujon B."/>
        </authorList>
    </citation>
    <scope>NUCLEOTIDE SEQUENCE</scope>
    <source>
        <strain evidence="2">CBS 1993</strain>
    </source>
</reference>
<dbReference type="AlphaFoldDB" id="W6MVM8"/>
<dbReference type="STRING" id="1382522.W6MVM8"/>
<proteinExistence type="predicted"/>
<keyword evidence="3" id="KW-1185">Reference proteome</keyword>
<organism evidence="2 3">
    <name type="scientific">Kuraishia capsulata CBS 1993</name>
    <dbReference type="NCBI Taxonomy" id="1382522"/>
    <lineage>
        <taxon>Eukaryota</taxon>
        <taxon>Fungi</taxon>
        <taxon>Dikarya</taxon>
        <taxon>Ascomycota</taxon>
        <taxon>Saccharomycotina</taxon>
        <taxon>Pichiomycetes</taxon>
        <taxon>Pichiales</taxon>
        <taxon>Pichiaceae</taxon>
        <taxon>Kuraishia</taxon>
    </lineage>
</organism>
<reference evidence="2" key="1">
    <citation type="submission" date="2013-12" db="EMBL/GenBank/DDBJ databases">
        <authorList>
            <person name="Genoscope - CEA"/>
        </authorList>
    </citation>
    <scope>NUCLEOTIDE SEQUENCE</scope>
    <source>
        <strain evidence="2">CBS 1993</strain>
    </source>
</reference>
<gene>
    <name evidence="2" type="ORF">KUCA_T00005997001</name>
</gene>
<keyword evidence="1" id="KW-1133">Transmembrane helix</keyword>
<feature type="transmembrane region" description="Helical" evidence="1">
    <location>
        <begin position="31"/>
        <end position="49"/>
    </location>
</feature>
<dbReference type="OrthoDB" id="4026741at2759"/>
<dbReference type="HOGENOM" id="CLU_1115904_0_0_1"/>